<sequence length="99" mass="11348">MYSLDCPEFKVENNVPPSGDIDCYYVPDPNYISMESASNTNLDEAESAEDEFDIFGRYIASELRKIKSEEHRNEIKRKILQIIIDITAQNENLGDADLE</sequence>
<keyword evidence="2" id="KW-1185">Reference proteome</keyword>
<name>A0AAV8WN33_9CUCU</name>
<accession>A0AAV8WN33</accession>
<evidence type="ECO:0000313" key="2">
    <source>
        <dbReference type="Proteomes" id="UP001162156"/>
    </source>
</evidence>
<dbReference type="Proteomes" id="UP001162156">
    <property type="component" value="Unassembled WGS sequence"/>
</dbReference>
<gene>
    <name evidence="1" type="ORF">NQ314_019630</name>
</gene>
<proteinExistence type="predicted"/>
<organism evidence="1 2">
    <name type="scientific">Rhamnusium bicolor</name>
    <dbReference type="NCBI Taxonomy" id="1586634"/>
    <lineage>
        <taxon>Eukaryota</taxon>
        <taxon>Metazoa</taxon>
        <taxon>Ecdysozoa</taxon>
        <taxon>Arthropoda</taxon>
        <taxon>Hexapoda</taxon>
        <taxon>Insecta</taxon>
        <taxon>Pterygota</taxon>
        <taxon>Neoptera</taxon>
        <taxon>Endopterygota</taxon>
        <taxon>Coleoptera</taxon>
        <taxon>Polyphaga</taxon>
        <taxon>Cucujiformia</taxon>
        <taxon>Chrysomeloidea</taxon>
        <taxon>Cerambycidae</taxon>
        <taxon>Lepturinae</taxon>
        <taxon>Rhagiini</taxon>
        <taxon>Rhamnusium</taxon>
    </lineage>
</organism>
<comment type="caution">
    <text evidence="1">The sequence shown here is derived from an EMBL/GenBank/DDBJ whole genome shotgun (WGS) entry which is preliminary data.</text>
</comment>
<dbReference type="AlphaFoldDB" id="A0AAV8WN33"/>
<evidence type="ECO:0000313" key="1">
    <source>
        <dbReference type="EMBL" id="KAJ8927886.1"/>
    </source>
</evidence>
<protein>
    <submittedName>
        <fullName evidence="1">Uncharacterized protein</fullName>
    </submittedName>
</protein>
<dbReference type="EMBL" id="JANEYF010005509">
    <property type="protein sequence ID" value="KAJ8927886.1"/>
    <property type="molecule type" value="Genomic_DNA"/>
</dbReference>
<reference evidence="1" key="1">
    <citation type="journal article" date="2023" name="Insect Mol. Biol.">
        <title>Genome sequencing provides insights into the evolution of gene families encoding plant cell wall-degrading enzymes in longhorned beetles.</title>
        <authorList>
            <person name="Shin N.R."/>
            <person name="Okamura Y."/>
            <person name="Kirsch R."/>
            <person name="Pauchet Y."/>
        </authorList>
    </citation>
    <scope>NUCLEOTIDE SEQUENCE</scope>
    <source>
        <strain evidence="1">RBIC_L_NR</strain>
    </source>
</reference>